<dbReference type="AlphaFoldDB" id="A0A5C8ZNW6"/>
<dbReference type="InterPro" id="IPR003018">
    <property type="entry name" value="GAF"/>
</dbReference>
<proteinExistence type="inferred from homology"/>
<dbReference type="SMART" id="SM00065">
    <property type="entry name" value="GAF"/>
    <property type="match status" value="1"/>
</dbReference>
<dbReference type="SUPFAM" id="SSF55781">
    <property type="entry name" value="GAF domain-like"/>
    <property type="match status" value="1"/>
</dbReference>
<dbReference type="InterPro" id="IPR000614">
    <property type="entry name" value="FRMsr_CS"/>
</dbReference>
<comment type="caution">
    <text evidence="3">The sequence shown here is derived from an EMBL/GenBank/DDBJ whole genome shotgun (WGS) entry which is preliminary data.</text>
</comment>
<keyword evidence="4" id="KW-1185">Reference proteome</keyword>
<reference evidence="3 4" key="1">
    <citation type="submission" date="2019-08" db="EMBL/GenBank/DDBJ databases">
        <title>Parahaliea maris sp. nov., isolated from the surface seawater.</title>
        <authorList>
            <person name="Liu Y."/>
        </authorList>
    </citation>
    <scope>NUCLEOTIDE SEQUENCE [LARGE SCALE GENOMIC DNA]</scope>
    <source>
        <strain evidence="3 4">HSLHS9</strain>
    </source>
</reference>
<dbReference type="InterPro" id="IPR029016">
    <property type="entry name" value="GAF-like_dom_sf"/>
</dbReference>
<evidence type="ECO:0000313" key="3">
    <source>
        <dbReference type="EMBL" id="TXS89257.1"/>
    </source>
</evidence>
<dbReference type="PANTHER" id="PTHR21021:SF15">
    <property type="entry name" value="FREE METHIONINE-R-SULFOXIDE REDUCTASE"/>
    <property type="match status" value="1"/>
</dbReference>
<feature type="domain" description="GAF" evidence="2">
    <location>
        <begin position="20"/>
        <end position="150"/>
    </location>
</feature>
<dbReference type="FunFam" id="3.30.450.40:FF:000008">
    <property type="entry name" value="GAF domain-containing proteins"/>
    <property type="match status" value="1"/>
</dbReference>
<dbReference type="InterPro" id="IPR051330">
    <property type="entry name" value="Phosphatase_reg/MetRdx"/>
</dbReference>
<evidence type="ECO:0000259" key="2">
    <source>
        <dbReference type="SMART" id="SM00065"/>
    </source>
</evidence>
<evidence type="ECO:0000256" key="1">
    <source>
        <dbReference type="ARBA" id="ARBA00038454"/>
    </source>
</evidence>
<dbReference type="GO" id="GO:0005829">
    <property type="term" value="C:cytosol"/>
    <property type="evidence" value="ECO:0007669"/>
    <property type="project" value="TreeGrafter"/>
</dbReference>
<dbReference type="PROSITE" id="PS01320">
    <property type="entry name" value="UPF0067"/>
    <property type="match status" value="1"/>
</dbReference>
<organism evidence="3 4">
    <name type="scientific">Parahaliea maris</name>
    <dbReference type="NCBI Taxonomy" id="2716870"/>
    <lineage>
        <taxon>Bacteria</taxon>
        <taxon>Pseudomonadati</taxon>
        <taxon>Pseudomonadota</taxon>
        <taxon>Gammaproteobacteria</taxon>
        <taxon>Cellvibrionales</taxon>
        <taxon>Halieaceae</taxon>
        <taxon>Parahaliea</taxon>
    </lineage>
</organism>
<dbReference type="PANTHER" id="PTHR21021">
    <property type="entry name" value="GAF/PUTATIVE CYTOSKELETAL PROTEIN"/>
    <property type="match status" value="1"/>
</dbReference>
<comment type="similarity">
    <text evidence="1">Belongs to the free Met sulfoxide reductase family.</text>
</comment>
<sequence length="150" mass="16260">MLPLDEAKQQLTGLMTGESDLIANAANFSAFLNEQLETINWLGFYFLKEGELVLGPFQGRPACVRIPVGKGVCGTAVAERRTQVVADVHAFPGHIACDVRSRSEVVVPLWQGDEVVGVLDIDSPVTDRFDAGDVAYIEALASCFCEQQFA</sequence>
<protein>
    <submittedName>
        <fullName evidence="3">GAF domain-containing protein</fullName>
    </submittedName>
</protein>
<dbReference type="Proteomes" id="UP000321039">
    <property type="component" value="Unassembled WGS sequence"/>
</dbReference>
<dbReference type="Pfam" id="PF13185">
    <property type="entry name" value="GAF_2"/>
    <property type="match status" value="1"/>
</dbReference>
<evidence type="ECO:0000313" key="4">
    <source>
        <dbReference type="Proteomes" id="UP000321039"/>
    </source>
</evidence>
<dbReference type="Gene3D" id="3.30.450.40">
    <property type="match status" value="1"/>
</dbReference>
<gene>
    <name evidence="3" type="ORF">FV139_20170</name>
</gene>
<dbReference type="RefSeq" id="WP_148070298.1">
    <property type="nucleotide sequence ID" value="NZ_VRZA01000011.1"/>
</dbReference>
<dbReference type="GO" id="GO:0033745">
    <property type="term" value="F:L-methionine-(R)-S-oxide reductase activity"/>
    <property type="evidence" value="ECO:0007669"/>
    <property type="project" value="TreeGrafter"/>
</dbReference>
<name>A0A5C8ZNW6_9GAMM</name>
<dbReference type="EMBL" id="VRZA01000011">
    <property type="protein sequence ID" value="TXS89257.1"/>
    <property type="molecule type" value="Genomic_DNA"/>
</dbReference>
<accession>A0A5C8ZNW6</accession>